<evidence type="ECO:0000256" key="1">
    <source>
        <dbReference type="SAM" id="MobiDB-lite"/>
    </source>
</evidence>
<feature type="region of interest" description="Disordered" evidence="1">
    <location>
        <begin position="79"/>
        <end position="118"/>
    </location>
</feature>
<gene>
    <name evidence="2" type="ORF">HGRIS_003316</name>
</gene>
<accession>A0ABR3JF00</accession>
<evidence type="ECO:0000313" key="2">
    <source>
        <dbReference type="EMBL" id="KAL0954318.1"/>
    </source>
</evidence>
<reference evidence="3" key="1">
    <citation type="submission" date="2024-06" db="EMBL/GenBank/DDBJ databases">
        <title>Multi-omics analyses provide insights into the biosynthesis of the anticancer antibiotic pleurotin in Hohenbuehelia grisea.</title>
        <authorList>
            <person name="Weaver J.A."/>
            <person name="Alberti F."/>
        </authorList>
    </citation>
    <scope>NUCLEOTIDE SEQUENCE [LARGE SCALE GENOMIC DNA]</scope>
    <source>
        <strain evidence="3">T-177</strain>
    </source>
</reference>
<name>A0ABR3JF00_9AGAR</name>
<dbReference type="Proteomes" id="UP001556367">
    <property type="component" value="Unassembled WGS sequence"/>
</dbReference>
<evidence type="ECO:0000313" key="3">
    <source>
        <dbReference type="Proteomes" id="UP001556367"/>
    </source>
</evidence>
<protein>
    <submittedName>
        <fullName evidence="2">Uncharacterized protein</fullName>
    </submittedName>
</protein>
<sequence length="118" mass="12638">MNVPGEWATYGDAPLCENAMLGVPSPASIRGQGGWDEEDEGGGSKLRRWGLRIGRAAKIQGQLIWKIPRSPSCHLETNISVHSSPNQPILPTSISIATPNSPIPQTRPPIPLQSPLAN</sequence>
<keyword evidence="3" id="KW-1185">Reference proteome</keyword>
<comment type="caution">
    <text evidence="2">The sequence shown here is derived from an EMBL/GenBank/DDBJ whole genome shotgun (WGS) entry which is preliminary data.</text>
</comment>
<organism evidence="2 3">
    <name type="scientific">Hohenbuehelia grisea</name>
    <dbReference type="NCBI Taxonomy" id="104357"/>
    <lineage>
        <taxon>Eukaryota</taxon>
        <taxon>Fungi</taxon>
        <taxon>Dikarya</taxon>
        <taxon>Basidiomycota</taxon>
        <taxon>Agaricomycotina</taxon>
        <taxon>Agaricomycetes</taxon>
        <taxon>Agaricomycetidae</taxon>
        <taxon>Agaricales</taxon>
        <taxon>Pleurotineae</taxon>
        <taxon>Pleurotaceae</taxon>
        <taxon>Hohenbuehelia</taxon>
    </lineage>
</organism>
<proteinExistence type="predicted"/>
<feature type="compositionally biased region" description="Pro residues" evidence="1">
    <location>
        <begin position="101"/>
        <end position="112"/>
    </location>
</feature>
<feature type="compositionally biased region" description="Polar residues" evidence="1">
    <location>
        <begin position="79"/>
        <end position="100"/>
    </location>
</feature>
<dbReference type="EMBL" id="JASNQZ010000007">
    <property type="protein sequence ID" value="KAL0954318.1"/>
    <property type="molecule type" value="Genomic_DNA"/>
</dbReference>